<evidence type="ECO:0000256" key="3">
    <source>
        <dbReference type="ARBA" id="ARBA00023163"/>
    </source>
</evidence>
<reference evidence="5 6" key="1">
    <citation type="submission" date="2020-08" db="EMBL/GenBank/DDBJ databases">
        <title>Genome public.</title>
        <authorList>
            <person name="Liu C."/>
            <person name="Sun Q."/>
        </authorList>
    </citation>
    <scope>NUCLEOTIDE SEQUENCE [LARGE SCALE GENOMIC DNA]</scope>
    <source>
        <strain evidence="5 6">BX0805</strain>
    </source>
</reference>
<dbReference type="PANTHER" id="PTHR43537:SF44">
    <property type="entry name" value="GNTR FAMILY REGULATORY PROTEIN"/>
    <property type="match status" value="1"/>
</dbReference>
<dbReference type="InterPro" id="IPR008920">
    <property type="entry name" value="TF_FadR/GntR_C"/>
</dbReference>
<dbReference type="SMART" id="SM00895">
    <property type="entry name" value="FCD"/>
    <property type="match status" value="1"/>
</dbReference>
<evidence type="ECO:0000313" key="6">
    <source>
        <dbReference type="Proteomes" id="UP000621540"/>
    </source>
</evidence>
<dbReference type="Gene3D" id="1.20.120.530">
    <property type="entry name" value="GntR ligand-binding domain-like"/>
    <property type="match status" value="1"/>
</dbReference>
<evidence type="ECO:0000313" key="5">
    <source>
        <dbReference type="EMBL" id="MBC5752880.1"/>
    </source>
</evidence>
<gene>
    <name evidence="5" type="ORF">H8Z76_02370</name>
</gene>
<sequence>MKFERLSAPTLKSLFVSQLQDKILSGEIPIGTALPSERELAAQMQVSRAVVNSGLAELAEEGFLEIQPRRRTFVSDYRRNGNISTLIALMEYHGGRLGRQEIRSILEIRRALEHMAAEQAILCATEEELKVLGRKLVELAMTETPQAAAEAAFAFQHELAFISKNSILPIFYSSFKPVVITLWERYCKLYGIERLSRNTEILYNYICDRDADGAFLWIDQYLEMAIGGKEQIYYE</sequence>
<name>A0ABR7I7G1_9FIRM</name>
<dbReference type="Pfam" id="PF00392">
    <property type="entry name" value="GntR"/>
    <property type="match status" value="1"/>
</dbReference>
<dbReference type="InterPro" id="IPR011711">
    <property type="entry name" value="GntR_C"/>
</dbReference>
<dbReference type="CDD" id="cd07377">
    <property type="entry name" value="WHTH_GntR"/>
    <property type="match status" value="1"/>
</dbReference>
<dbReference type="Gene3D" id="1.10.10.10">
    <property type="entry name" value="Winged helix-like DNA-binding domain superfamily/Winged helix DNA-binding domain"/>
    <property type="match status" value="1"/>
</dbReference>
<dbReference type="EMBL" id="JACOQH010000001">
    <property type="protein sequence ID" value="MBC5752880.1"/>
    <property type="molecule type" value="Genomic_DNA"/>
</dbReference>
<evidence type="ECO:0000259" key="4">
    <source>
        <dbReference type="PROSITE" id="PS50949"/>
    </source>
</evidence>
<feature type="domain" description="HTH gntR-type" evidence="4">
    <location>
        <begin position="9"/>
        <end position="77"/>
    </location>
</feature>
<dbReference type="InterPro" id="IPR036390">
    <property type="entry name" value="WH_DNA-bd_sf"/>
</dbReference>
<protein>
    <submittedName>
        <fullName evidence="5">FadR family transcriptional regulator</fullName>
    </submittedName>
</protein>
<dbReference type="Pfam" id="PF07729">
    <property type="entry name" value="FCD"/>
    <property type="match status" value="1"/>
</dbReference>
<dbReference type="InterPro" id="IPR036388">
    <property type="entry name" value="WH-like_DNA-bd_sf"/>
</dbReference>
<dbReference type="PRINTS" id="PR00035">
    <property type="entry name" value="HTHGNTR"/>
</dbReference>
<proteinExistence type="predicted"/>
<dbReference type="SMART" id="SM00345">
    <property type="entry name" value="HTH_GNTR"/>
    <property type="match status" value="1"/>
</dbReference>
<keyword evidence="1" id="KW-0805">Transcription regulation</keyword>
<dbReference type="RefSeq" id="WP_022514538.1">
    <property type="nucleotide sequence ID" value="NZ_JACOQH010000001.1"/>
</dbReference>
<dbReference type="Proteomes" id="UP000621540">
    <property type="component" value="Unassembled WGS sequence"/>
</dbReference>
<keyword evidence="3" id="KW-0804">Transcription</keyword>
<dbReference type="SUPFAM" id="SSF46785">
    <property type="entry name" value="Winged helix' DNA-binding domain"/>
    <property type="match status" value="1"/>
</dbReference>
<dbReference type="SUPFAM" id="SSF48008">
    <property type="entry name" value="GntR ligand-binding domain-like"/>
    <property type="match status" value="1"/>
</dbReference>
<dbReference type="InterPro" id="IPR000524">
    <property type="entry name" value="Tscrpt_reg_HTH_GntR"/>
</dbReference>
<dbReference type="PROSITE" id="PS50949">
    <property type="entry name" value="HTH_GNTR"/>
    <property type="match status" value="1"/>
</dbReference>
<keyword evidence="6" id="KW-1185">Reference proteome</keyword>
<organism evidence="5 6">
    <name type="scientific">Roseburia yibonii</name>
    <dbReference type="NCBI Taxonomy" id="2763063"/>
    <lineage>
        <taxon>Bacteria</taxon>
        <taxon>Bacillati</taxon>
        <taxon>Bacillota</taxon>
        <taxon>Clostridia</taxon>
        <taxon>Lachnospirales</taxon>
        <taxon>Lachnospiraceae</taxon>
        <taxon>Roseburia</taxon>
    </lineage>
</organism>
<keyword evidence="2" id="KW-0238">DNA-binding</keyword>
<evidence type="ECO:0000256" key="1">
    <source>
        <dbReference type="ARBA" id="ARBA00023015"/>
    </source>
</evidence>
<comment type="caution">
    <text evidence="5">The sequence shown here is derived from an EMBL/GenBank/DDBJ whole genome shotgun (WGS) entry which is preliminary data.</text>
</comment>
<accession>A0ABR7I7G1</accession>
<dbReference type="PANTHER" id="PTHR43537">
    <property type="entry name" value="TRANSCRIPTIONAL REGULATOR, GNTR FAMILY"/>
    <property type="match status" value="1"/>
</dbReference>
<evidence type="ECO:0000256" key="2">
    <source>
        <dbReference type="ARBA" id="ARBA00023125"/>
    </source>
</evidence>